<dbReference type="RefSeq" id="WP_138325177.1">
    <property type="nucleotide sequence ID" value="NZ_VCDI01000002.1"/>
</dbReference>
<dbReference type="AlphaFoldDB" id="A0A5R9J664"/>
<feature type="compositionally biased region" description="Low complexity" evidence="1">
    <location>
        <begin position="77"/>
        <end position="185"/>
    </location>
</feature>
<accession>A0A5R9J664</accession>
<feature type="signal peptide" evidence="2">
    <location>
        <begin position="1"/>
        <end position="24"/>
    </location>
</feature>
<evidence type="ECO:0000256" key="1">
    <source>
        <dbReference type="SAM" id="MobiDB-lite"/>
    </source>
</evidence>
<evidence type="ECO:0000313" key="5">
    <source>
        <dbReference type="Proteomes" id="UP000305654"/>
    </source>
</evidence>
<feature type="region of interest" description="Disordered" evidence="1">
    <location>
        <begin position="30"/>
        <end position="202"/>
    </location>
</feature>
<dbReference type="Gene3D" id="2.30.30.240">
    <property type="entry name" value="PRC-barrel domain"/>
    <property type="match status" value="1"/>
</dbReference>
<keyword evidence="2" id="KW-0732">Signal</keyword>
<comment type="caution">
    <text evidence="4">The sequence shown here is derived from an EMBL/GenBank/DDBJ whole genome shotgun (WGS) entry which is preliminary data.</text>
</comment>
<dbReference type="PANTHER" id="PTHR36505:SF1">
    <property type="entry name" value="BLR1072 PROTEIN"/>
    <property type="match status" value="1"/>
</dbReference>
<dbReference type="InterPro" id="IPR027275">
    <property type="entry name" value="PRC-brl_dom"/>
</dbReference>
<dbReference type="SUPFAM" id="SSF50346">
    <property type="entry name" value="PRC-barrel domain"/>
    <property type="match status" value="1"/>
</dbReference>
<feature type="compositionally biased region" description="Pro residues" evidence="1">
    <location>
        <begin position="61"/>
        <end position="76"/>
    </location>
</feature>
<dbReference type="PANTHER" id="PTHR36505">
    <property type="entry name" value="BLR1072 PROTEIN"/>
    <property type="match status" value="1"/>
</dbReference>
<protein>
    <submittedName>
        <fullName evidence="4">PRC-barrel domain containing protein</fullName>
    </submittedName>
</protein>
<feature type="compositionally biased region" description="Low complexity" evidence="1">
    <location>
        <begin position="354"/>
        <end position="369"/>
    </location>
</feature>
<dbReference type="Proteomes" id="UP000305654">
    <property type="component" value="Unassembled WGS sequence"/>
</dbReference>
<name>A0A5R9J664_9PROT</name>
<feature type="chain" id="PRO_5024364095" evidence="2">
    <location>
        <begin position="25"/>
        <end position="438"/>
    </location>
</feature>
<dbReference type="Pfam" id="PF05239">
    <property type="entry name" value="PRC"/>
    <property type="match status" value="1"/>
</dbReference>
<evidence type="ECO:0000313" key="4">
    <source>
        <dbReference type="EMBL" id="TLU73104.1"/>
    </source>
</evidence>
<evidence type="ECO:0000259" key="3">
    <source>
        <dbReference type="Pfam" id="PF05239"/>
    </source>
</evidence>
<evidence type="ECO:0000256" key="2">
    <source>
        <dbReference type="SAM" id="SignalP"/>
    </source>
</evidence>
<feature type="domain" description="PRC-barrel" evidence="3">
    <location>
        <begin position="209"/>
        <end position="264"/>
    </location>
</feature>
<feature type="compositionally biased region" description="Low complexity" evidence="1">
    <location>
        <begin position="427"/>
        <end position="438"/>
    </location>
</feature>
<keyword evidence="5" id="KW-1185">Reference proteome</keyword>
<organism evidence="4 5">
    <name type="scientific">Lichenicoccus roseus</name>
    <dbReference type="NCBI Taxonomy" id="2683649"/>
    <lineage>
        <taxon>Bacteria</taxon>
        <taxon>Pseudomonadati</taxon>
        <taxon>Pseudomonadota</taxon>
        <taxon>Alphaproteobacteria</taxon>
        <taxon>Acetobacterales</taxon>
        <taxon>Acetobacteraceae</taxon>
        <taxon>Lichenicoccus</taxon>
    </lineage>
</organism>
<reference evidence="4 5" key="1">
    <citation type="submission" date="2019-05" db="EMBL/GenBank/DDBJ databases">
        <authorList>
            <person name="Pankratov T."/>
            <person name="Grouzdev D."/>
        </authorList>
    </citation>
    <scope>NUCLEOTIDE SEQUENCE [LARGE SCALE GENOMIC DNA]</scope>
    <source>
        <strain evidence="4 5">KEBCLARHB70R</strain>
    </source>
</reference>
<sequence length="438" mass="43204">MIMLPALRSWVPLVMVLPVCAAWAGSGTAQTLSVPHPKAPAAAMPPPEPAIVRLDPRADSEPPPAAPAPVQPPVVDPLPVAVGASEDASPAPASPAAPDRTAPAPEARPAAASSPTPATAAPATPASSTAAGSASPSPVSAGSPSTSPASAAPASTGPAAATPDPGHADTRAAAPPATAAPTTAPKEQQPAHPTTRPVRPEETLRLQKFKLAALIDRVVIGKEKGQIGHVIDVLVDEKGEPAALVVDVGGFLGVGNRRIAIAWERFALAGRNFRDPLQLPLTEAQVKSAPAYDGNEEVTVIEGTVDAPGTPAANVKGAASTAKLPAAQVAGSGTTAIPAGAAPTAAPAAPGPAAPASSVPAPASPTPAASDVEDPAVSRVDVGHQVEISAGAAHQPEPAAPLHPVPGAFTPERPADAPHAGSKSRPEPSSQPAQQQSH</sequence>
<gene>
    <name evidence="4" type="ORF">FE263_06635</name>
</gene>
<dbReference type="EMBL" id="VCDI01000002">
    <property type="protein sequence ID" value="TLU73104.1"/>
    <property type="molecule type" value="Genomic_DNA"/>
</dbReference>
<feature type="region of interest" description="Disordered" evidence="1">
    <location>
        <begin position="342"/>
        <end position="438"/>
    </location>
</feature>
<dbReference type="InterPro" id="IPR011033">
    <property type="entry name" value="PRC_barrel-like_sf"/>
</dbReference>
<proteinExistence type="predicted"/>